<evidence type="ECO:0000313" key="2">
    <source>
        <dbReference type="Proteomes" id="UP000284605"/>
    </source>
</evidence>
<organism evidence="1 2">
    <name type="scientific">Oleomonas cavernae</name>
    <dbReference type="NCBI Taxonomy" id="2320859"/>
    <lineage>
        <taxon>Bacteria</taxon>
        <taxon>Pseudomonadati</taxon>
        <taxon>Pseudomonadota</taxon>
        <taxon>Alphaproteobacteria</taxon>
        <taxon>Acetobacterales</taxon>
        <taxon>Acetobacteraceae</taxon>
        <taxon>Oleomonas</taxon>
    </lineage>
</organism>
<accession>A0A418W973</accession>
<proteinExistence type="predicted"/>
<dbReference type="OrthoDB" id="1776524at2"/>
<comment type="caution">
    <text evidence="1">The sequence shown here is derived from an EMBL/GenBank/DDBJ whole genome shotgun (WGS) entry which is preliminary data.</text>
</comment>
<name>A0A418W973_9PROT</name>
<sequence length="2389" mass="240920">MQAGSTTSITAGGQSIPYGITTDGTEWFFAPTSADPLTKPPGGTLRIGGQDIVMAAGATIDLSGGGDVFAYEFVPGTGGSYDVLSRLNGDASTGNDGLQYADGRQVYAIVPGLSAATVAAFDPIYSADYAGAGDINSADGVGKRVWLDAAPGLAAGWYTLLPARYALLPGGMRIVERTEADSVRPGIGAQSPDGTLYVSGRYGDAASGAESSTVHLFDVMPRDTVLAHSRIQITTGNGYFTDAANRDGAAVPRLGIDAGRLILDPTARLIVEAAVKANAAAGGRAAQVDIGGASIEIVSTLSARQPADGVVRLTAGSLTNLNAGSLLIGGIRTDNDDGTTDIDVVARHISVANDAAHPLTAPEIVLVVDAGAQDPQASSITIAGDAVIVAAGTLNDGRTGDYVIDARASTVTADDGTVTTTPSAMTGEGAILRIANGPERLVSRLRDGTTQAAPAATLSAGAARLDGQSVLLDSTGDLSLASAATVAADAIAIGAGKVTFTDKPQGLDGLVVTPALRDRFAAAERFTIRSTNGIAFDDGLYSLGTMRIDAPALIARQGGTVTLQAETLTLSNQTGSTLAACGGAGSVACGDGHLAITAGDLTVGPGSIRTLGFEGGGVALTATGGIFGLGQGRLDVGSAALDIKTPFIGDRAAVLPAGQKPVAPKMTLASTGAVTITDPTGAGRIAPLAGTPGAGLTIEGGSISVIGTELRATAGILALRAQDGISLGAGAVVAAPGYDKVFGDAVDPATTAAPAGKVTLSTAAGDIDLGAGSLVSVGGGAGAAGTLALSAAAGTVNFNGDLDGLGRTQGGSFSLDTQGAFDLALLGAAANAQGFTHALDIRTRTGDLTLAAGQRLVADSLKLTADGGLLTVAGTLDTSGVTGGDIVLYGTDGVTLAATARIDASADGYGEDDSRQASAGDVTVGTDAAGVITLEEGAVVDVSARRPVDRLVRLWRNGELYYQYVQGDLGGTVRFRAPVIEQAGADTVNVAVADAASIVGARTIALEAFKRWDLAQVAAGGAFKGVTLDEATGTITLDVSAGLDTAKPDGTMTTVSGVNFLGDDAPGTLVEFVQDFDLSGSDAQLGGLAEQDNFHALPGIELAYDGNITLASNWNLGAGVVNVTAAIAAGAMTNLGGGASAVVAGEEADVFSRFTRLTYRTGNGSVLGEAPVLALRAGGDLRLEGSLTDGFFQFQGPIQISGGGDGGDGSGEPFQFAFQRFGGLESLGLYYYVYGFNALANGAPYTILGGGGGGGGGGSIGQGYSASANSPAALTPVDTLATMVPFPVVCLDDACGETTPAATSSYRLVAGAALDSVDPEAVQPSRRASITFNPYKSFEGMSGSSSSGPVSIDLYFDVGENDLFLGSEFPDENSRFVRASELADELGAENIIEIDLGWDTADDQSGVNSRAAWATFLEALDSGSDAELAALVDQYGVPDIFGDGYLSGAAAVLEYWVANYMAPAVAADLPGYFEAFGLSSPFGSGGGGGGESIAPGLARNVVRTGTGSITLAAADDVNLYDPAQALPTYSIGGVAYSEGATAIYTAGRLAGASARTLADPVTGAPVSVVPPALSASDGGYYLTDGGDIRVTAGGNVNSSRATGPKADQAWLLGSVDSVTDLRVAPVATVGGETPKGFAEGIGALGGGDVSVIAGRDVVDLTVTSAGSAATATTDAGAGSALLVFGGGDVTVSAGRDLVGGRIDVWSGTAALDAGGSVTSAGIIAAPTTPNHAIGSLDNGLALRLFDASVSLSAQDTIGLQGIASIASTGSDQNGIYFQANVNSYGFYSERARVDLVANGDVSFVNTASSVLVSDIQPTPTFNTIWPASVIVASLLGDLDIGGGAAATLMMPGPDGNLGLLAGGSITAATLAMLDADPGQLPGYFSQFLLRGDALAAGLAFRFPAVFSSTSDSTRAQQHNTAVTHAGDDEPARIHAGIDIGDGNGGLILSLAEQARISAGRDIVNMMFFGQNVAAGDITRIVAGRDITATTRLVSPATGFEIVDQNYQVVLAEPRPAVLGNTFVLGGPGNLIVEAGRDIGPFLNSVQIEAIRKKAGSSLNELVSTTEDFAGGILTVGNEWNPSLKDEGANISVLFGVAKGADFNALRDYYVDPTNVAITDPADPHYLPDEFFERSDSGTVDRSKPIYGTMLVDWMKQNASDALITAYGGTEVTYAEAYVVFKSLSALRQRPFLTQVYFNELRQFADPDSPSFGQSARGYFAVNRLFPGSLGYTLNGESENDFGAVRSVLSEFGYGAVQLAEGLKFLDTQGYTVTVGGTGFTARLVDGRFQPVEDDVVTALTGDALSAFDDMVAGALLAAGGIDFITARAQTGSLDLRLATIQTARGGDISILGPGGRVIAGSTVRTSEQAARRAYDGGRLFAGNTPPTIR</sequence>
<evidence type="ECO:0000313" key="1">
    <source>
        <dbReference type="EMBL" id="RJF86536.1"/>
    </source>
</evidence>
<dbReference type="Proteomes" id="UP000284605">
    <property type="component" value="Unassembled WGS sequence"/>
</dbReference>
<reference evidence="1 2" key="1">
    <citation type="submission" date="2018-09" db="EMBL/GenBank/DDBJ databases">
        <authorList>
            <person name="Zhu H."/>
        </authorList>
    </citation>
    <scope>NUCLEOTIDE SEQUENCE [LARGE SCALE GENOMIC DNA]</scope>
    <source>
        <strain evidence="1 2">K1W22B-8</strain>
    </source>
</reference>
<evidence type="ECO:0008006" key="3">
    <source>
        <dbReference type="Google" id="ProtNLM"/>
    </source>
</evidence>
<keyword evidence="2" id="KW-1185">Reference proteome</keyword>
<protein>
    <recommendedName>
        <fullName evidence="3">DUF3739 domain-containing protein</fullName>
    </recommendedName>
</protein>
<dbReference type="EMBL" id="QYUK01000011">
    <property type="protein sequence ID" value="RJF86536.1"/>
    <property type="molecule type" value="Genomic_DNA"/>
</dbReference>
<gene>
    <name evidence="1" type="ORF">D3874_05460</name>
</gene>
<dbReference type="RefSeq" id="WP_119777182.1">
    <property type="nucleotide sequence ID" value="NZ_QYUK01000011.1"/>
</dbReference>